<dbReference type="PANTHER" id="PTHR37816:SF3">
    <property type="entry name" value="MODULATES DNA TOPOLOGY"/>
    <property type="match status" value="1"/>
</dbReference>
<sequence>MKKVMVIGCPGCGKSTFSKALHKATGLPLFHLDMFYWNADRTVVQKSIFKEKLQSTLAQETWIIDGNYGSTIELRLQACDTVFFLDYPVEVCLEGIQSRKGKARTDMPWFESVDEEDEEFITFINNYNSFSRPVIIDLLNAYADKNIVILKSRSEANKYVTQL</sequence>
<evidence type="ECO:0000313" key="2">
    <source>
        <dbReference type="Proteomes" id="UP000262969"/>
    </source>
</evidence>
<organism evidence="1 2">
    <name type="scientific">Lachnoclostridium phytofermentans</name>
    <dbReference type="NCBI Taxonomy" id="66219"/>
    <lineage>
        <taxon>Bacteria</taxon>
        <taxon>Bacillati</taxon>
        <taxon>Bacillota</taxon>
        <taxon>Clostridia</taxon>
        <taxon>Lachnospirales</taxon>
        <taxon>Lachnospiraceae</taxon>
    </lineage>
</organism>
<dbReference type="PANTHER" id="PTHR37816">
    <property type="entry name" value="YALI0E33011P"/>
    <property type="match status" value="1"/>
</dbReference>
<dbReference type="InterPro" id="IPR052922">
    <property type="entry name" value="Cytidylate_Kinase-2"/>
</dbReference>
<reference evidence="1 2" key="1">
    <citation type="journal article" date="2018" name="Nat. Biotechnol.">
        <title>A standardized bacterial taxonomy based on genome phylogeny substantially revises the tree of life.</title>
        <authorList>
            <person name="Parks D.H."/>
            <person name="Chuvochina M."/>
            <person name="Waite D.W."/>
            <person name="Rinke C."/>
            <person name="Skarshewski A."/>
            <person name="Chaumeil P.A."/>
            <person name="Hugenholtz P."/>
        </authorList>
    </citation>
    <scope>NUCLEOTIDE SEQUENCE [LARGE SCALE GENOMIC DNA]</scope>
    <source>
        <strain evidence="1">UBA11728</strain>
    </source>
</reference>
<evidence type="ECO:0000313" key="1">
    <source>
        <dbReference type="EMBL" id="HCL02616.1"/>
    </source>
</evidence>
<gene>
    <name evidence="1" type="ORF">DHW61_09410</name>
</gene>
<dbReference type="AlphaFoldDB" id="A0A3D2X6J9"/>
<comment type="caution">
    <text evidence="1">The sequence shown here is derived from an EMBL/GenBank/DDBJ whole genome shotgun (WGS) entry which is preliminary data.</text>
</comment>
<accession>A0A3D2X6J9</accession>
<protein>
    <submittedName>
        <fullName evidence="1">Adenylate kinase</fullName>
    </submittedName>
</protein>
<keyword evidence="1" id="KW-0418">Kinase</keyword>
<keyword evidence="1" id="KW-0808">Transferase</keyword>
<dbReference type="EMBL" id="DPVV01000310">
    <property type="protein sequence ID" value="HCL02616.1"/>
    <property type="molecule type" value="Genomic_DNA"/>
</dbReference>
<name>A0A3D2X6J9_9FIRM</name>
<dbReference type="InterPro" id="IPR027417">
    <property type="entry name" value="P-loop_NTPase"/>
</dbReference>
<dbReference type="SUPFAM" id="SSF52540">
    <property type="entry name" value="P-loop containing nucleoside triphosphate hydrolases"/>
    <property type="match status" value="1"/>
</dbReference>
<dbReference type="Gene3D" id="3.40.50.300">
    <property type="entry name" value="P-loop containing nucleotide triphosphate hydrolases"/>
    <property type="match status" value="1"/>
</dbReference>
<dbReference type="GO" id="GO:0016301">
    <property type="term" value="F:kinase activity"/>
    <property type="evidence" value="ECO:0007669"/>
    <property type="project" value="UniProtKB-KW"/>
</dbReference>
<proteinExistence type="predicted"/>
<dbReference type="Proteomes" id="UP000262969">
    <property type="component" value="Unassembled WGS sequence"/>
</dbReference>